<protein>
    <recommendedName>
        <fullName evidence="3">PGG domain-containing protein</fullName>
    </recommendedName>
</protein>
<dbReference type="InterPro" id="IPR026961">
    <property type="entry name" value="PGG_dom"/>
</dbReference>
<dbReference type="AlphaFoldDB" id="A0A067KUR0"/>
<keyword evidence="2" id="KW-0472">Membrane</keyword>
<keyword evidence="5" id="KW-1185">Reference proteome</keyword>
<evidence type="ECO:0000256" key="2">
    <source>
        <dbReference type="SAM" id="Phobius"/>
    </source>
</evidence>
<feature type="repeat" description="ANK" evidence="1">
    <location>
        <begin position="70"/>
        <end position="93"/>
    </location>
</feature>
<reference evidence="4 5" key="1">
    <citation type="journal article" date="2014" name="PLoS ONE">
        <title>Global Analysis of Gene Expression Profiles in Physic Nut (Jatropha curcas L.) Seedlings Exposed to Salt Stress.</title>
        <authorList>
            <person name="Zhang L."/>
            <person name="Zhang C."/>
            <person name="Wu P."/>
            <person name="Chen Y."/>
            <person name="Li M."/>
            <person name="Jiang H."/>
            <person name="Wu G."/>
        </authorList>
    </citation>
    <scope>NUCLEOTIDE SEQUENCE [LARGE SCALE GENOMIC DNA]</scope>
    <source>
        <strain evidence="5">cv. GZQX0401</strain>
        <tissue evidence="4">Young leaves</tissue>
    </source>
</reference>
<dbReference type="SMART" id="SM00248">
    <property type="entry name" value="ANK"/>
    <property type="match status" value="6"/>
</dbReference>
<evidence type="ECO:0000313" key="5">
    <source>
        <dbReference type="Proteomes" id="UP000027138"/>
    </source>
</evidence>
<dbReference type="PROSITE" id="PS50088">
    <property type="entry name" value="ANK_REPEAT"/>
    <property type="match status" value="1"/>
</dbReference>
<dbReference type="STRING" id="180498.A0A067KUR0"/>
<gene>
    <name evidence="4" type="ORF">JCGZ_03482</name>
</gene>
<dbReference type="SUPFAM" id="SSF48403">
    <property type="entry name" value="Ankyrin repeat"/>
    <property type="match status" value="1"/>
</dbReference>
<dbReference type="Gene3D" id="1.25.40.20">
    <property type="entry name" value="Ankyrin repeat-containing domain"/>
    <property type="match status" value="1"/>
</dbReference>
<evidence type="ECO:0000313" key="4">
    <source>
        <dbReference type="EMBL" id="KDP39951.1"/>
    </source>
</evidence>
<dbReference type="Proteomes" id="UP000027138">
    <property type="component" value="Unassembled WGS sequence"/>
</dbReference>
<feature type="transmembrane region" description="Helical" evidence="2">
    <location>
        <begin position="404"/>
        <end position="424"/>
    </location>
</feature>
<keyword evidence="1" id="KW-0040">ANK repeat</keyword>
<name>A0A067KUR0_JATCU</name>
<feature type="domain" description="PGG" evidence="3">
    <location>
        <begin position="303"/>
        <end position="374"/>
    </location>
</feature>
<keyword evidence="2" id="KW-0812">Transmembrane</keyword>
<evidence type="ECO:0000259" key="3">
    <source>
        <dbReference type="Pfam" id="PF13962"/>
    </source>
</evidence>
<sequence length="445" mass="49864">MDPSLSKASQLGSIDGLYAVIRNNPNALSNIDQIPFVDTPLHIAAFAGHIQFAMEIMRLKPSFSTKSNQDGFAPIHIALQKGHIQLVLWLVEKIPDLVRVQGREGVTPLHFVAQNGNLHLLNKFLSVCPKSIEDVTIRNETALHVTLKNSQFEAFEILMGKLQQDSDEEANYWKKKILNCKDVEGNSLLHISAYRNQPQVLEFLVEYIKSNAGMLEVNALNNDGITALDLALQNSDAEVQRLLNQIIRAENILNNNIKDTTTIPNPTQIQVIKPTAELENFDPVDLKDSAEYFKFEYGKSSPEKARSDLLVVAVLMATATYQAVLTPPGTTTDKNGVTSSLDHVTYSFFMFFNSIGFYISLSSIMILINKFPLYREFQFALFAFSATYGSAVVSNSPSGQGSEIFSWIISLGMPLFILYVGSYIRILYKQRKKVALADWRRFENP</sequence>
<dbReference type="PANTHER" id="PTHR24128:SF24">
    <property type="entry name" value="ANKYRIN REPEAT PROTEIN"/>
    <property type="match status" value="1"/>
</dbReference>
<feature type="transmembrane region" description="Helical" evidence="2">
    <location>
        <begin position="346"/>
        <end position="367"/>
    </location>
</feature>
<dbReference type="PANTHER" id="PTHR24128">
    <property type="entry name" value="HOMEOBOX PROTEIN WARIAI"/>
    <property type="match status" value="1"/>
</dbReference>
<organism evidence="4 5">
    <name type="scientific">Jatropha curcas</name>
    <name type="common">Barbados nut</name>
    <dbReference type="NCBI Taxonomy" id="180498"/>
    <lineage>
        <taxon>Eukaryota</taxon>
        <taxon>Viridiplantae</taxon>
        <taxon>Streptophyta</taxon>
        <taxon>Embryophyta</taxon>
        <taxon>Tracheophyta</taxon>
        <taxon>Spermatophyta</taxon>
        <taxon>Magnoliopsida</taxon>
        <taxon>eudicotyledons</taxon>
        <taxon>Gunneridae</taxon>
        <taxon>Pentapetalae</taxon>
        <taxon>rosids</taxon>
        <taxon>fabids</taxon>
        <taxon>Malpighiales</taxon>
        <taxon>Euphorbiaceae</taxon>
        <taxon>Crotonoideae</taxon>
        <taxon>Jatropheae</taxon>
        <taxon>Jatropha</taxon>
    </lineage>
</organism>
<dbReference type="Pfam" id="PF12796">
    <property type="entry name" value="Ank_2"/>
    <property type="match status" value="1"/>
</dbReference>
<dbReference type="PROSITE" id="PS50297">
    <property type="entry name" value="ANK_REP_REGION"/>
    <property type="match status" value="1"/>
</dbReference>
<dbReference type="EMBL" id="KK914336">
    <property type="protein sequence ID" value="KDP39951.1"/>
    <property type="molecule type" value="Genomic_DNA"/>
</dbReference>
<feature type="transmembrane region" description="Helical" evidence="2">
    <location>
        <begin position="309"/>
        <end position="326"/>
    </location>
</feature>
<keyword evidence="2" id="KW-1133">Transmembrane helix</keyword>
<dbReference type="InterPro" id="IPR002110">
    <property type="entry name" value="Ankyrin_rpt"/>
</dbReference>
<dbReference type="OrthoDB" id="1932267at2759"/>
<dbReference type="Pfam" id="PF13962">
    <property type="entry name" value="PGG"/>
    <property type="match status" value="1"/>
</dbReference>
<evidence type="ECO:0000256" key="1">
    <source>
        <dbReference type="PROSITE-ProRule" id="PRU00023"/>
    </source>
</evidence>
<proteinExistence type="predicted"/>
<feature type="transmembrane region" description="Helical" evidence="2">
    <location>
        <begin position="379"/>
        <end position="398"/>
    </location>
</feature>
<dbReference type="InterPro" id="IPR036770">
    <property type="entry name" value="Ankyrin_rpt-contain_sf"/>
</dbReference>
<dbReference type="KEGG" id="jcu:105632349"/>
<accession>A0A067KUR0</accession>